<evidence type="ECO:0000256" key="2">
    <source>
        <dbReference type="SAM" id="Phobius"/>
    </source>
</evidence>
<reference evidence="3 4" key="1">
    <citation type="submission" date="2019-08" db="EMBL/GenBank/DDBJ databases">
        <title>Lentzea from Indian Himalayas.</title>
        <authorList>
            <person name="Mandal S."/>
            <person name="Mallick Gupta A."/>
            <person name="Maiti P.K."/>
            <person name="Sarkar J."/>
            <person name="Mandal S."/>
        </authorList>
    </citation>
    <scope>NUCLEOTIDE SEQUENCE [LARGE SCALE GENOMIC DNA]</scope>
    <source>
        <strain evidence="3 4">PSKA42</strain>
    </source>
</reference>
<keyword evidence="2" id="KW-0812">Transmembrane</keyword>
<dbReference type="NCBIfam" id="TIGR00481">
    <property type="entry name" value="YbhB/YbcL family Raf kinase inhibitor-like protein"/>
    <property type="match status" value="1"/>
</dbReference>
<comment type="caution">
    <text evidence="3">The sequence shown here is derived from an EMBL/GenBank/DDBJ whole genome shotgun (WGS) entry which is preliminary data.</text>
</comment>
<keyword evidence="4" id="KW-1185">Reference proteome</keyword>
<evidence type="ECO:0000313" key="4">
    <source>
        <dbReference type="Proteomes" id="UP001515943"/>
    </source>
</evidence>
<keyword evidence="2" id="KW-0472">Membrane</keyword>
<dbReference type="Pfam" id="PF01161">
    <property type="entry name" value="PBP"/>
    <property type="match status" value="1"/>
</dbReference>
<organism evidence="3 4">
    <name type="scientific">Lentzea indica</name>
    <dbReference type="NCBI Taxonomy" id="2604800"/>
    <lineage>
        <taxon>Bacteria</taxon>
        <taxon>Bacillati</taxon>
        <taxon>Actinomycetota</taxon>
        <taxon>Actinomycetes</taxon>
        <taxon>Pseudonocardiales</taxon>
        <taxon>Pseudonocardiaceae</taxon>
        <taxon>Lentzea</taxon>
    </lineage>
</organism>
<dbReference type="SUPFAM" id="SSF49777">
    <property type="entry name" value="PEBP-like"/>
    <property type="match status" value="1"/>
</dbReference>
<keyword evidence="2" id="KW-1133">Transmembrane helix</keyword>
<sequence>MVAVVMAAATTLAPDRIFALTHRVAPVTRVWSDGLVRNLRRPLPGGSFVRKFAMVALSFFVGMAIAAPAVAAPAPLALTSTAYKNNGNIPDKYSCAFDHKAGNDISPPLAWTGGDVAAQSYALVFIDTSNGGKHWAAWDVPASATGLPEGLKKGYDLVEPELKGAHQRAMGNASVNEQFFGPCPRSKHKYEFTLYAVKVKNLPGINKNSKVADVEAAAKKAAVGQAKLAGFSTAKP</sequence>
<accession>A0ABX1FDJ9</accession>
<dbReference type="Proteomes" id="UP001515943">
    <property type="component" value="Unassembled WGS sequence"/>
</dbReference>
<comment type="similarity">
    <text evidence="1">Belongs to the UPF0098 family.</text>
</comment>
<name>A0ABX1FDJ9_9PSEU</name>
<proteinExistence type="inferred from homology"/>
<protein>
    <submittedName>
        <fullName evidence="3">YbhB/YbcL family Raf kinase inhibitor-like protein</fullName>
    </submittedName>
</protein>
<dbReference type="Gene3D" id="3.90.280.10">
    <property type="entry name" value="PEBP-like"/>
    <property type="match status" value="1"/>
</dbReference>
<keyword evidence="3" id="KW-0649">Protein kinase inhibitor</keyword>
<dbReference type="GO" id="GO:0004860">
    <property type="term" value="F:protein kinase inhibitor activity"/>
    <property type="evidence" value="ECO:0007669"/>
    <property type="project" value="UniProtKB-KW"/>
</dbReference>
<evidence type="ECO:0000256" key="1">
    <source>
        <dbReference type="ARBA" id="ARBA00007120"/>
    </source>
</evidence>
<dbReference type="CDD" id="cd00865">
    <property type="entry name" value="PEBP_bact_arch"/>
    <property type="match status" value="1"/>
</dbReference>
<dbReference type="InterPro" id="IPR036610">
    <property type="entry name" value="PEBP-like_sf"/>
</dbReference>
<dbReference type="EMBL" id="VSRL01000020">
    <property type="protein sequence ID" value="NKE56801.1"/>
    <property type="molecule type" value="Genomic_DNA"/>
</dbReference>
<evidence type="ECO:0000313" key="3">
    <source>
        <dbReference type="EMBL" id="NKE56801.1"/>
    </source>
</evidence>
<feature type="transmembrane region" description="Helical" evidence="2">
    <location>
        <begin position="52"/>
        <end position="78"/>
    </location>
</feature>
<gene>
    <name evidence="3" type="ORF">FXN61_08110</name>
</gene>
<dbReference type="InterPro" id="IPR005247">
    <property type="entry name" value="YbhB_YbcL/LppC-like"/>
</dbReference>
<dbReference type="InterPro" id="IPR008914">
    <property type="entry name" value="PEBP"/>
</dbReference>